<dbReference type="EMBL" id="CAJHNH020006857">
    <property type="protein sequence ID" value="CAG5134135.1"/>
    <property type="molecule type" value="Genomic_DNA"/>
</dbReference>
<proteinExistence type="predicted"/>
<feature type="non-terminal residue" evidence="2">
    <location>
        <position position="1"/>
    </location>
</feature>
<protein>
    <submittedName>
        <fullName evidence="2">Uncharacterized protein</fullName>
    </submittedName>
</protein>
<keyword evidence="3" id="KW-1185">Reference proteome</keyword>
<sequence length="218" mass="24823">EAIENRDEETVEEIAKGDSSMFNGLCDRVLSSLSLVHSAMQEVLDFKDEMLKHDLPSPLLIHLALISGKLFRSIGDLGVPVGELVRLVHVYSASWGENKTALRKLYECLDSKQKQLNIAIRRLQLLDEQSKRMAREKRILNWERLFAKVSTVKGHGRRWKFHIETIKEKAKLGLEHVQAYALNISNSNEEDTVLEEDVEVSGDQVSTQGQNSEEDKKK</sequence>
<evidence type="ECO:0000313" key="2">
    <source>
        <dbReference type="EMBL" id="CAG5134135.1"/>
    </source>
</evidence>
<dbReference type="Proteomes" id="UP000678393">
    <property type="component" value="Unassembled WGS sequence"/>
</dbReference>
<organism evidence="2 3">
    <name type="scientific">Candidula unifasciata</name>
    <dbReference type="NCBI Taxonomy" id="100452"/>
    <lineage>
        <taxon>Eukaryota</taxon>
        <taxon>Metazoa</taxon>
        <taxon>Spiralia</taxon>
        <taxon>Lophotrochozoa</taxon>
        <taxon>Mollusca</taxon>
        <taxon>Gastropoda</taxon>
        <taxon>Heterobranchia</taxon>
        <taxon>Euthyneura</taxon>
        <taxon>Panpulmonata</taxon>
        <taxon>Eupulmonata</taxon>
        <taxon>Stylommatophora</taxon>
        <taxon>Helicina</taxon>
        <taxon>Helicoidea</taxon>
        <taxon>Geomitridae</taxon>
        <taxon>Candidula</taxon>
    </lineage>
</organism>
<comment type="caution">
    <text evidence="2">The sequence shown here is derived from an EMBL/GenBank/DDBJ whole genome shotgun (WGS) entry which is preliminary data.</text>
</comment>
<evidence type="ECO:0000313" key="3">
    <source>
        <dbReference type="Proteomes" id="UP000678393"/>
    </source>
</evidence>
<evidence type="ECO:0000256" key="1">
    <source>
        <dbReference type="SAM" id="MobiDB-lite"/>
    </source>
</evidence>
<feature type="non-terminal residue" evidence="2">
    <location>
        <position position="218"/>
    </location>
</feature>
<accession>A0A8S4A2F5</accession>
<name>A0A8S4A2F5_9EUPU</name>
<feature type="region of interest" description="Disordered" evidence="1">
    <location>
        <begin position="193"/>
        <end position="218"/>
    </location>
</feature>
<reference evidence="2" key="1">
    <citation type="submission" date="2021-04" db="EMBL/GenBank/DDBJ databases">
        <authorList>
            <consortium name="Molecular Ecology Group"/>
        </authorList>
    </citation>
    <scope>NUCLEOTIDE SEQUENCE</scope>
</reference>
<dbReference type="OrthoDB" id="2157345at2759"/>
<gene>
    <name evidence="2" type="ORF">CUNI_LOCUS19693</name>
</gene>
<dbReference type="AlphaFoldDB" id="A0A8S4A2F5"/>